<reference evidence="2 3" key="1">
    <citation type="submission" date="2019-04" db="EMBL/GenBank/DDBJ databases">
        <title>Draft genome of the big-headed turtle Platysternon megacephalum.</title>
        <authorList>
            <person name="Gong S."/>
        </authorList>
    </citation>
    <scope>NUCLEOTIDE SEQUENCE [LARGE SCALE GENOMIC DNA]</scope>
    <source>
        <strain evidence="2">DO16091913</strain>
        <tissue evidence="2">Muscle</tissue>
    </source>
</reference>
<accession>A0A4D9E776</accession>
<organism evidence="2 3">
    <name type="scientific">Platysternon megacephalum</name>
    <name type="common">big-headed turtle</name>
    <dbReference type="NCBI Taxonomy" id="55544"/>
    <lineage>
        <taxon>Eukaryota</taxon>
        <taxon>Metazoa</taxon>
        <taxon>Chordata</taxon>
        <taxon>Craniata</taxon>
        <taxon>Vertebrata</taxon>
        <taxon>Euteleostomi</taxon>
        <taxon>Archelosauria</taxon>
        <taxon>Testudinata</taxon>
        <taxon>Testudines</taxon>
        <taxon>Cryptodira</taxon>
        <taxon>Durocryptodira</taxon>
        <taxon>Testudinoidea</taxon>
        <taxon>Platysternidae</taxon>
        <taxon>Platysternon</taxon>
    </lineage>
</organism>
<name>A0A4D9E776_9SAUR</name>
<evidence type="ECO:0000313" key="3">
    <source>
        <dbReference type="Proteomes" id="UP000297703"/>
    </source>
</evidence>
<dbReference type="AlphaFoldDB" id="A0A4D9E776"/>
<proteinExistence type="predicted"/>
<dbReference type="EMBL" id="QXTE01000170">
    <property type="protein sequence ID" value="TFK02920.1"/>
    <property type="molecule type" value="Genomic_DNA"/>
</dbReference>
<sequence>MHHGPPLRVIPPAQPPAWHTPQPSRAALNPSPRPAAELVRLYRCSSPARGLLLWDSGRGSRRPENTGLLPPALRAQASAGERAGERLGVAAAWAQAPQGSEMP</sequence>
<evidence type="ECO:0000256" key="1">
    <source>
        <dbReference type="SAM" id="MobiDB-lite"/>
    </source>
</evidence>
<feature type="region of interest" description="Disordered" evidence="1">
    <location>
        <begin position="1"/>
        <end position="32"/>
    </location>
</feature>
<evidence type="ECO:0000313" key="2">
    <source>
        <dbReference type="EMBL" id="TFK02920.1"/>
    </source>
</evidence>
<gene>
    <name evidence="2" type="ORF">DR999_PMT14647</name>
</gene>
<dbReference type="Proteomes" id="UP000297703">
    <property type="component" value="Unassembled WGS sequence"/>
</dbReference>
<keyword evidence="3" id="KW-1185">Reference proteome</keyword>
<protein>
    <submittedName>
        <fullName evidence="2">Lethal(3)malignant brain tumor-like protein 3</fullName>
    </submittedName>
</protein>
<comment type="caution">
    <text evidence="2">The sequence shown here is derived from an EMBL/GenBank/DDBJ whole genome shotgun (WGS) entry which is preliminary data.</text>
</comment>
<reference evidence="2 3" key="2">
    <citation type="submission" date="2019-04" db="EMBL/GenBank/DDBJ databases">
        <title>The genome sequence of big-headed turtle.</title>
        <authorList>
            <person name="Gong S."/>
        </authorList>
    </citation>
    <scope>NUCLEOTIDE SEQUENCE [LARGE SCALE GENOMIC DNA]</scope>
    <source>
        <strain evidence="2">DO16091913</strain>
        <tissue evidence="2">Muscle</tissue>
    </source>
</reference>